<dbReference type="EMBL" id="CABVPN010000024">
    <property type="protein sequence ID" value="VWB96544.1"/>
    <property type="molecule type" value="Genomic_DNA"/>
</dbReference>
<feature type="region of interest" description="Disordered" evidence="1">
    <location>
        <begin position="111"/>
        <end position="143"/>
    </location>
</feature>
<dbReference type="AlphaFoldDB" id="A0A6P2NPU1"/>
<protein>
    <submittedName>
        <fullName evidence="2">Membrane protein</fullName>
    </submittedName>
</protein>
<evidence type="ECO:0000256" key="1">
    <source>
        <dbReference type="SAM" id="MobiDB-lite"/>
    </source>
</evidence>
<organism evidence="2 3">
    <name type="scientific">Burkholderia diffusa</name>
    <dbReference type="NCBI Taxonomy" id="488732"/>
    <lineage>
        <taxon>Bacteria</taxon>
        <taxon>Pseudomonadati</taxon>
        <taxon>Pseudomonadota</taxon>
        <taxon>Betaproteobacteria</taxon>
        <taxon>Burkholderiales</taxon>
        <taxon>Burkholderiaceae</taxon>
        <taxon>Burkholderia</taxon>
        <taxon>Burkholderia cepacia complex</taxon>
    </lineage>
</organism>
<evidence type="ECO:0000313" key="3">
    <source>
        <dbReference type="Proteomes" id="UP000494125"/>
    </source>
</evidence>
<evidence type="ECO:0000313" key="2">
    <source>
        <dbReference type="EMBL" id="VWB96544.1"/>
    </source>
</evidence>
<feature type="compositionally biased region" description="Basic and acidic residues" evidence="1">
    <location>
        <begin position="119"/>
        <end position="129"/>
    </location>
</feature>
<dbReference type="Proteomes" id="UP000494125">
    <property type="component" value="Unassembled WGS sequence"/>
</dbReference>
<name>A0A6P2NPU1_9BURK</name>
<accession>A0A6P2NPU1</accession>
<sequence length="143" mass="16073">MTEQHRNRLREVEEQFSTDHREALSALESVGMRMPALQQSLQAAGLAYDASMKAHRVGYGTTYETLNLRRDISGIRQKLFDRHLDVLNLQLTLKSVRGTLDEPSPIAVDSFLEGNAANDRGRASGDTQRHDRRGGRASGRLRQ</sequence>
<dbReference type="SUPFAM" id="SSF56954">
    <property type="entry name" value="Outer membrane efflux proteins (OEP)"/>
    <property type="match status" value="1"/>
</dbReference>
<gene>
    <name evidence="2" type="ORF">BDI24065_04648</name>
</gene>
<feature type="compositionally biased region" description="Basic residues" evidence="1">
    <location>
        <begin position="130"/>
        <end position="143"/>
    </location>
</feature>
<keyword evidence="3" id="KW-1185">Reference proteome</keyword>
<proteinExistence type="predicted"/>
<reference evidence="2 3" key="1">
    <citation type="submission" date="2019-09" db="EMBL/GenBank/DDBJ databases">
        <authorList>
            <person name="Depoorter E."/>
        </authorList>
    </citation>
    <scope>NUCLEOTIDE SEQUENCE [LARGE SCALE GENOMIC DNA]</scope>
    <source>
        <strain evidence="2">LMG 24065</strain>
    </source>
</reference>
<dbReference type="Gene3D" id="1.20.1600.10">
    <property type="entry name" value="Outer membrane efflux proteins (OEP)"/>
    <property type="match status" value="1"/>
</dbReference>